<keyword evidence="1" id="KW-0732">Signal</keyword>
<sequence>MHSTRRIIRCAAAVLALVVLGQCTVGGDDEVGQGGSVAMEGVDFLNRDYVVHWHRVSARDGSFEYEEPGIGTYGGSVGRVVIGDFSGDGVDEAAVVLEWMSGSTTGRFSDVALFRWARSGAEHLQNLGDGDRGEGGVSDVAIKDGKLLVERFGSGPTGSVPEFVTTETFVLRAQGLKLVGTSDRTSVVWLAPQPREVEIRFQPRTSRARLRGDLTKAVSAHLMATAGQRLRLSASVGQQDYEVDVVHGGAVVGSVAAGGELSRVLPATGRYDVRVRPKGAIGSNPDFSADLEIL</sequence>
<organism evidence="2">
    <name type="scientific">uncultured Acidimicrobiales bacterium</name>
    <dbReference type="NCBI Taxonomy" id="310071"/>
    <lineage>
        <taxon>Bacteria</taxon>
        <taxon>Bacillati</taxon>
        <taxon>Actinomycetota</taxon>
        <taxon>Acidimicrobiia</taxon>
        <taxon>Acidimicrobiales</taxon>
        <taxon>environmental samples</taxon>
    </lineage>
</organism>
<dbReference type="AlphaFoldDB" id="A0A6J4H9C8"/>
<proteinExistence type="predicted"/>
<feature type="signal peptide" evidence="1">
    <location>
        <begin position="1"/>
        <end position="21"/>
    </location>
</feature>
<evidence type="ECO:0000256" key="1">
    <source>
        <dbReference type="SAM" id="SignalP"/>
    </source>
</evidence>
<dbReference type="EMBL" id="CADCTF010000019">
    <property type="protein sequence ID" value="CAA9217357.1"/>
    <property type="molecule type" value="Genomic_DNA"/>
</dbReference>
<dbReference type="Gene3D" id="2.60.120.380">
    <property type="match status" value="1"/>
</dbReference>
<feature type="chain" id="PRO_5038583695" description="VCBS repeat-containing protein" evidence="1">
    <location>
        <begin position="22"/>
        <end position="294"/>
    </location>
</feature>
<reference evidence="2" key="1">
    <citation type="submission" date="2020-02" db="EMBL/GenBank/DDBJ databases">
        <authorList>
            <person name="Meier V. D."/>
        </authorList>
    </citation>
    <scope>NUCLEOTIDE SEQUENCE</scope>
    <source>
        <strain evidence="2">AVDCRST_MAG50</strain>
    </source>
</reference>
<protein>
    <recommendedName>
        <fullName evidence="3">VCBS repeat-containing protein</fullName>
    </recommendedName>
</protein>
<accession>A0A6J4H9C8</accession>
<evidence type="ECO:0000313" key="2">
    <source>
        <dbReference type="EMBL" id="CAA9217357.1"/>
    </source>
</evidence>
<gene>
    <name evidence="2" type="ORF">AVDCRST_MAG50-258</name>
</gene>
<name>A0A6J4H9C8_9ACTN</name>
<evidence type="ECO:0008006" key="3">
    <source>
        <dbReference type="Google" id="ProtNLM"/>
    </source>
</evidence>